<dbReference type="Pfam" id="PF07690">
    <property type="entry name" value="MFS_1"/>
    <property type="match status" value="1"/>
</dbReference>
<keyword evidence="7" id="KW-1185">Reference proteome</keyword>
<feature type="transmembrane region" description="Helical" evidence="5">
    <location>
        <begin position="472"/>
        <end position="491"/>
    </location>
</feature>
<evidence type="ECO:0000313" key="7">
    <source>
        <dbReference type="Proteomes" id="UP001497623"/>
    </source>
</evidence>
<keyword evidence="4 5" id="KW-0472">Membrane</keyword>
<feature type="transmembrane region" description="Helical" evidence="5">
    <location>
        <begin position="113"/>
        <end position="136"/>
    </location>
</feature>
<dbReference type="InterPro" id="IPR011701">
    <property type="entry name" value="MFS"/>
</dbReference>
<name>A0AAV2R4C4_MEGNR</name>
<evidence type="ECO:0000256" key="5">
    <source>
        <dbReference type="SAM" id="Phobius"/>
    </source>
</evidence>
<dbReference type="PROSITE" id="PS00216">
    <property type="entry name" value="SUGAR_TRANSPORT_1"/>
    <property type="match status" value="1"/>
</dbReference>
<sequence>MVLTTRERLNKCYRYVRSALESITVEPLMLLDGLAFSNTSVYMENLQMDRVCEVSCGYDQDICQSLSAYPDASVQVQKKFSVFALYNGIISAILPLFFILFMGAWSDRYGRRVPLIAVQTGHTLLAAAYLLVAITPGLAPELLFLATLLDTLGGGTVSFLTVANSYISDVTSEASRTSRVGVANSIWFLGGPVGTMMGRSLYMWGGYRALFGTSLALSAIALLYVMFILPESHGPFAKKPSESKTKIPLDMRGSIAKVYGIEANISPNALQELRAQDITITQMVKDFFNPRRIVDSIKCVLRQRQGNLRALILLLTFTSLLRRLTRSPYVFAFTRHVLSWEATDYSLWVSFKNLLAAMGSLIFVPLLSGRLGINDKFLAMIGAICGVLEYSIYGLTTEDRVYPIWIAPGATLLLNACTIAQRSMMTKFVGGDEVGKVSAVLGALDGVMPMINFALYSAVYHATIQVFPAGHFFLGAIASGLMIIFFIIIMLSDKSREYDVENPKSVKSTTQICSKTYLVRQDSRWLATDCVSLSISSPIFHGFETSIEKSQQTWTTLADQEFVKAAQDVVIDPKLSWNERVILFLHKISNIPGIAPSQSESQVPIGSEKHRSIDSILISHLIYNTTNLSNEILFPKLEGQNKKSESSQTLTFESDYKEPCDISRLNSMSSVDSLESMSSAETFEESVCSSDQIEDCCSHSESNDDVSIDVCAQNPKNENNISSKVIF</sequence>
<keyword evidence="2 5" id="KW-0812">Transmembrane</keyword>
<comment type="subcellular location">
    <subcellularLocation>
        <location evidence="1">Membrane</location>
        <topology evidence="1">Multi-pass membrane protein</topology>
    </subcellularLocation>
</comment>
<dbReference type="GO" id="GO:0016020">
    <property type="term" value="C:membrane"/>
    <property type="evidence" value="ECO:0007669"/>
    <property type="project" value="UniProtKB-SubCell"/>
</dbReference>
<dbReference type="PANTHER" id="PTHR23507:SF37">
    <property type="entry name" value="GH08173P"/>
    <property type="match status" value="1"/>
</dbReference>
<evidence type="ECO:0000313" key="6">
    <source>
        <dbReference type="EMBL" id="CAL4109121.1"/>
    </source>
</evidence>
<dbReference type="AlphaFoldDB" id="A0AAV2R4C4"/>
<feature type="transmembrane region" description="Helical" evidence="5">
    <location>
        <begin position="179"/>
        <end position="197"/>
    </location>
</feature>
<proteinExistence type="predicted"/>
<feature type="transmembrane region" description="Helical" evidence="5">
    <location>
        <begin position="402"/>
        <end position="420"/>
    </location>
</feature>
<accession>A0AAV2R4C4</accession>
<evidence type="ECO:0000256" key="4">
    <source>
        <dbReference type="ARBA" id="ARBA00023136"/>
    </source>
</evidence>
<feature type="transmembrane region" description="Helical" evidence="5">
    <location>
        <begin position="209"/>
        <end position="229"/>
    </location>
</feature>
<dbReference type="SUPFAM" id="SSF103473">
    <property type="entry name" value="MFS general substrate transporter"/>
    <property type="match status" value="1"/>
</dbReference>
<evidence type="ECO:0008006" key="8">
    <source>
        <dbReference type="Google" id="ProtNLM"/>
    </source>
</evidence>
<feature type="transmembrane region" description="Helical" evidence="5">
    <location>
        <begin position="80"/>
        <end position="101"/>
    </location>
</feature>
<dbReference type="PANTHER" id="PTHR23507">
    <property type="entry name" value="ZGC:174356"/>
    <property type="match status" value="1"/>
</dbReference>
<evidence type="ECO:0000256" key="2">
    <source>
        <dbReference type="ARBA" id="ARBA00022692"/>
    </source>
</evidence>
<dbReference type="InterPro" id="IPR005829">
    <property type="entry name" value="Sugar_transporter_CS"/>
</dbReference>
<dbReference type="Gene3D" id="1.20.1250.20">
    <property type="entry name" value="MFS general substrate transporter like domains"/>
    <property type="match status" value="1"/>
</dbReference>
<dbReference type="Proteomes" id="UP001497623">
    <property type="component" value="Unassembled WGS sequence"/>
</dbReference>
<dbReference type="InterPro" id="IPR036259">
    <property type="entry name" value="MFS_trans_sf"/>
</dbReference>
<organism evidence="6 7">
    <name type="scientific">Meganyctiphanes norvegica</name>
    <name type="common">Northern krill</name>
    <name type="synonym">Thysanopoda norvegica</name>
    <dbReference type="NCBI Taxonomy" id="48144"/>
    <lineage>
        <taxon>Eukaryota</taxon>
        <taxon>Metazoa</taxon>
        <taxon>Ecdysozoa</taxon>
        <taxon>Arthropoda</taxon>
        <taxon>Crustacea</taxon>
        <taxon>Multicrustacea</taxon>
        <taxon>Malacostraca</taxon>
        <taxon>Eumalacostraca</taxon>
        <taxon>Eucarida</taxon>
        <taxon>Euphausiacea</taxon>
        <taxon>Euphausiidae</taxon>
        <taxon>Meganyctiphanes</taxon>
    </lineage>
</organism>
<keyword evidence="3 5" id="KW-1133">Transmembrane helix</keyword>
<gene>
    <name evidence="6" type="ORF">MNOR_LOCUS19045</name>
</gene>
<feature type="non-terminal residue" evidence="6">
    <location>
        <position position="727"/>
    </location>
</feature>
<feature type="transmembrane region" description="Helical" evidence="5">
    <location>
        <begin position="142"/>
        <end position="167"/>
    </location>
</feature>
<protein>
    <recommendedName>
        <fullName evidence="8">Proton-coupled folate transporter</fullName>
    </recommendedName>
</protein>
<reference evidence="6 7" key="1">
    <citation type="submission" date="2024-05" db="EMBL/GenBank/DDBJ databases">
        <authorList>
            <person name="Wallberg A."/>
        </authorList>
    </citation>
    <scope>NUCLEOTIDE SEQUENCE [LARGE SCALE GENOMIC DNA]</scope>
</reference>
<feature type="transmembrane region" description="Helical" evidence="5">
    <location>
        <begin position="440"/>
        <end position="460"/>
    </location>
</feature>
<feature type="transmembrane region" description="Helical" evidence="5">
    <location>
        <begin position="345"/>
        <end position="365"/>
    </location>
</feature>
<feature type="transmembrane region" description="Helical" evidence="5">
    <location>
        <begin position="377"/>
        <end position="396"/>
    </location>
</feature>
<dbReference type="GO" id="GO:0022857">
    <property type="term" value="F:transmembrane transporter activity"/>
    <property type="evidence" value="ECO:0007669"/>
    <property type="project" value="InterPro"/>
</dbReference>
<dbReference type="EMBL" id="CAXKWB010013927">
    <property type="protein sequence ID" value="CAL4109121.1"/>
    <property type="molecule type" value="Genomic_DNA"/>
</dbReference>
<comment type="caution">
    <text evidence="6">The sequence shown here is derived from an EMBL/GenBank/DDBJ whole genome shotgun (WGS) entry which is preliminary data.</text>
</comment>
<evidence type="ECO:0000256" key="1">
    <source>
        <dbReference type="ARBA" id="ARBA00004141"/>
    </source>
</evidence>
<evidence type="ECO:0000256" key="3">
    <source>
        <dbReference type="ARBA" id="ARBA00022989"/>
    </source>
</evidence>